<reference evidence="2" key="1">
    <citation type="journal article" date="2022" name="Mol. Ecol. Resour.">
        <title>The genomes of chicory, endive, great burdock and yacon provide insights into Asteraceae palaeo-polyploidization history and plant inulin production.</title>
        <authorList>
            <person name="Fan W."/>
            <person name="Wang S."/>
            <person name="Wang H."/>
            <person name="Wang A."/>
            <person name="Jiang F."/>
            <person name="Liu H."/>
            <person name="Zhao H."/>
            <person name="Xu D."/>
            <person name="Zhang Y."/>
        </authorList>
    </citation>
    <scope>NUCLEOTIDE SEQUENCE [LARGE SCALE GENOMIC DNA]</scope>
    <source>
        <strain evidence="2">cv. Niubang</strain>
    </source>
</reference>
<sequence length="744" mass="82837">MPSSRLVFQIPQDVNPDQFMISPSEMKPQQPNNHHLKFTIRIDSLVLYILRNHPLRDALTAEAVVPELYVQQAWKTIRVSHMNENGVRVQIFKLEIDHFTSILTPERMRLTFNLPSETASEGITNYDDQFKKNNLPLFYYTLFSVINRCLTAKNFGSDNAISHILKLFYSVVHDFHIEYAQIFWTELYEKVVAKKSAKALNYIPYQRFMTLIVRCMLRSNRNIPTRINHPHAPVSEMRFLMRQKKAFSFSMSVPEALLDYADPECESVTSYRESMGRPEPVIPTPGSIYKKVESVRVSATEGVQKRGAKRKISERGSGGGKRTRLETSGSRVITPRIVTPVVNEGLESEQALDLAHDAQADNESESSEIPSATSSKDDDEETESDSIGGSTDDNDNNGDDAQDGNDFVVHIETSKSVDDTKVVEIADDESAKFVETQADILGDVDAFAPFYGTEAMEVEEQRQVDSILDAVVGEIRRTEGDKVENVEKKSESAPSHVLRTDAQDISSPLMHSHTHATHSISSQQEIVSCSHGDIAQRVPSSHSENQDIENREQLPRFSTSFCSQSSLVPFELPIVIPRLYFLTATIGSLRDPIGTTVVAPQSGLQGSVGSPVIDTSLPTMNTGHATDSSVVMQTINLSDTGITNPDFVSKEIFDGALKAVETRIMEKVEKEVGDLKRLLKGKNPVVEPEPAIPSQEIPNTQPADLFVDELKSLLLAKLLSQAPDSQHDADLLTFLQSHQQNQSP</sequence>
<evidence type="ECO:0000313" key="2">
    <source>
        <dbReference type="Proteomes" id="UP001055879"/>
    </source>
</evidence>
<proteinExistence type="predicted"/>
<comment type="caution">
    <text evidence="1">The sequence shown here is derived from an EMBL/GenBank/DDBJ whole genome shotgun (WGS) entry which is preliminary data.</text>
</comment>
<reference evidence="1 2" key="2">
    <citation type="journal article" date="2022" name="Mol. Ecol. Resour.">
        <title>The genomes of chicory, endive, great burdock and yacon provide insights into Asteraceae paleo-polyploidization history and plant inulin production.</title>
        <authorList>
            <person name="Fan W."/>
            <person name="Wang S."/>
            <person name="Wang H."/>
            <person name="Wang A."/>
            <person name="Jiang F."/>
            <person name="Liu H."/>
            <person name="Zhao H."/>
            <person name="Xu D."/>
            <person name="Zhang Y."/>
        </authorList>
    </citation>
    <scope>NUCLEOTIDE SEQUENCE [LARGE SCALE GENOMIC DNA]</scope>
    <source>
        <strain evidence="2">cv. Niubang</strain>
    </source>
</reference>
<accession>A0ACB8ZK57</accession>
<dbReference type="Proteomes" id="UP001055879">
    <property type="component" value="Linkage Group LG10"/>
</dbReference>
<evidence type="ECO:0000313" key="1">
    <source>
        <dbReference type="EMBL" id="KAI3697973.1"/>
    </source>
</evidence>
<name>A0ACB8ZK57_ARCLA</name>
<keyword evidence="2" id="KW-1185">Reference proteome</keyword>
<protein>
    <submittedName>
        <fullName evidence="1">Uncharacterized protein</fullName>
    </submittedName>
</protein>
<organism evidence="1 2">
    <name type="scientific">Arctium lappa</name>
    <name type="common">Greater burdock</name>
    <name type="synonym">Lappa major</name>
    <dbReference type="NCBI Taxonomy" id="4217"/>
    <lineage>
        <taxon>Eukaryota</taxon>
        <taxon>Viridiplantae</taxon>
        <taxon>Streptophyta</taxon>
        <taxon>Embryophyta</taxon>
        <taxon>Tracheophyta</taxon>
        <taxon>Spermatophyta</taxon>
        <taxon>Magnoliopsida</taxon>
        <taxon>eudicotyledons</taxon>
        <taxon>Gunneridae</taxon>
        <taxon>Pentapetalae</taxon>
        <taxon>asterids</taxon>
        <taxon>campanulids</taxon>
        <taxon>Asterales</taxon>
        <taxon>Asteraceae</taxon>
        <taxon>Carduoideae</taxon>
        <taxon>Cardueae</taxon>
        <taxon>Arctiinae</taxon>
        <taxon>Arctium</taxon>
    </lineage>
</organism>
<gene>
    <name evidence="1" type="ORF">L6452_31080</name>
</gene>
<dbReference type="EMBL" id="CM042056">
    <property type="protein sequence ID" value="KAI3697973.1"/>
    <property type="molecule type" value="Genomic_DNA"/>
</dbReference>